<dbReference type="eggNOG" id="ENOG5033UYK">
    <property type="taxonomic scope" value="Bacteria"/>
</dbReference>
<dbReference type="AlphaFoldDB" id="G6AYR9"/>
<reference evidence="1 2" key="1">
    <citation type="submission" date="2011-08" db="EMBL/GenBank/DDBJ databases">
        <authorList>
            <person name="Weinstock G."/>
            <person name="Sodergren E."/>
            <person name="Clifton S."/>
            <person name="Fulton L."/>
            <person name="Fulton B."/>
            <person name="Courtney L."/>
            <person name="Fronick C."/>
            <person name="Harrison M."/>
            <person name="Strong C."/>
            <person name="Farmer C."/>
            <person name="Delahaunty K."/>
            <person name="Markovic C."/>
            <person name="Hall O."/>
            <person name="Minx P."/>
            <person name="Tomlinson C."/>
            <person name="Mitreva M."/>
            <person name="Hou S."/>
            <person name="Chen J."/>
            <person name="Wollam A."/>
            <person name="Pepin K.H."/>
            <person name="Johnson M."/>
            <person name="Bhonagiri V."/>
            <person name="Zhang X."/>
            <person name="Suruliraj S."/>
            <person name="Warren W."/>
            <person name="Chinwalla A."/>
            <person name="Mardis E.R."/>
            <person name="Wilson R.K."/>
        </authorList>
    </citation>
    <scope>NUCLEOTIDE SEQUENCE [LARGE SCALE GENOMIC DNA]</scope>
    <source>
        <strain evidence="1 2">DSM 18206</strain>
    </source>
</reference>
<protein>
    <submittedName>
        <fullName evidence="1">Uncharacterized protein</fullName>
    </submittedName>
</protein>
<dbReference type="PATRIC" id="fig|1002367.3.peg.1440"/>
<dbReference type="HOGENOM" id="CLU_116702_0_0_10"/>
<proteinExistence type="predicted"/>
<organism evidence="1 2">
    <name type="scientific">Leyella stercorea DSM 18206</name>
    <dbReference type="NCBI Taxonomy" id="1002367"/>
    <lineage>
        <taxon>Bacteria</taxon>
        <taxon>Pseudomonadati</taxon>
        <taxon>Bacteroidota</taxon>
        <taxon>Bacteroidia</taxon>
        <taxon>Bacteroidales</taxon>
        <taxon>Prevotellaceae</taxon>
        <taxon>Leyella</taxon>
    </lineage>
</organism>
<evidence type="ECO:0000313" key="1">
    <source>
        <dbReference type="EMBL" id="EHJ39073.1"/>
    </source>
</evidence>
<comment type="caution">
    <text evidence="1">The sequence shown here is derived from an EMBL/GenBank/DDBJ whole genome shotgun (WGS) entry which is preliminary data.</text>
</comment>
<sequence>MADNDNTTKEMKIRTILALAMLLMPSLIFALQKQERLYVYGIATSFNDSTVYITDIQQLDSAWVDAKTDFLYSRNNYSYQLREHLKANGCATPTCVTVFAKKRKQIEKKYMATKKRYTTKGRYNVKSITKHDFTYSCIVPDDSERIDLQKKKSKKK</sequence>
<dbReference type="Proteomes" id="UP000004407">
    <property type="component" value="Unassembled WGS sequence"/>
</dbReference>
<name>G6AYR9_9BACT</name>
<accession>G6AYR9</accession>
<gene>
    <name evidence="1" type="ORF">HMPREF0673_01780</name>
</gene>
<evidence type="ECO:0000313" key="2">
    <source>
        <dbReference type="Proteomes" id="UP000004407"/>
    </source>
</evidence>
<dbReference type="EMBL" id="AFZZ01000157">
    <property type="protein sequence ID" value="EHJ39073.1"/>
    <property type="molecule type" value="Genomic_DNA"/>
</dbReference>